<sequence>MPNVWTQFESLLEKDSTQIATIISTDGTESTVELLSGDRLKVIGTGTPGGNVYIKGGEIKQSAPTLPQHNMILY</sequence>
<accession>A0A1H9EIQ3</accession>
<proteinExistence type="predicted"/>
<dbReference type="RefSeq" id="WP_091354558.1">
    <property type="nucleotide sequence ID" value="NZ_AP025284.1"/>
</dbReference>
<keyword evidence="2" id="KW-1185">Reference proteome</keyword>
<reference evidence="2" key="1">
    <citation type="submission" date="2016-10" db="EMBL/GenBank/DDBJ databases">
        <authorList>
            <person name="Varghese N."/>
            <person name="Submissions S."/>
        </authorList>
    </citation>
    <scope>NUCLEOTIDE SEQUENCE [LARGE SCALE GENOMIC DNA]</scope>
    <source>
        <strain evidence="2">DSM 18887</strain>
    </source>
</reference>
<dbReference type="STRING" id="355243.SAMN03080615_00892"/>
<dbReference type="EMBL" id="FOGB01000002">
    <property type="protein sequence ID" value="SEQ24888.1"/>
    <property type="molecule type" value="Genomic_DNA"/>
</dbReference>
<dbReference type="Proteomes" id="UP000198749">
    <property type="component" value="Unassembled WGS sequence"/>
</dbReference>
<dbReference type="OrthoDB" id="6370230at2"/>
<gene>
    <name evidence="1" type="ORF">SAMN03080615_00892</name>
</gene>
<organism evidence="1 2">
    <name type="scientific">Amphritea atlantica</name>
    <dbReference type="NCBI Taxonomy" id="355243"/>
    <lineage>
        <taxon>Bacteria</taxon>
        <taxon>Pseudomonadati</taxon>
        <taxon>Pseudomonadota</taxon>
        <taxon>Gammaproteobacteria</taxon>
        <taxon>Oceanospirillales</taxon>
        <taxon>Oceanospirillaceae</taxon>
        <taxon>Amphritea</taxon>
    </lineage>
</organism>
<evidence type="ECO:0000313" key="1">
    <source>
        <dbReference type="EMBL" id="SEQ24888.1"/>
    </source>
</evidence>
<protein>
    <submittedName>
        <fullName evidence="1">Uncharacterized protein</fullName>
    </submittedName>
</protein>
<dbReference type="AlphaFoldDB" id="A0A1H9EIQ3"/>
<name>A0A1H9EIQ3_9GAMM</name>
<evidence type="ECO:0000313" key="2">
    <source>
        <dbReference type="Proteomes" id="UP000198749"/>
    </source>
</evidence>